<reference evidence="2 3" key="2">
    <citation type="submission" date="2015-05" db="EMBL/GenBank/DDBJ databases">
        <authorList>
            <person name="Morales-Cruz A."/>
            <person name="Amrine K.C."/>
            <person name="Cantu D."/>
        </authorList>
    </citation>
    <scope>NUCLEOTIDE SEQUENCE [LARGE SCALE GENOMIC DNA]</scope>
    <source>
        <strain evidence="2">DA912</strain>
    </source>
</reference>
<dbReference type="EMBL" id="LCUC01000060">
    <property type="protein sequence ID" value="KKY38190.1"/>
    <property type="molecule type" value="Genomic_DNA"/>
</dbReference>
<proteinExistence type="predicted"/>
<sequence length="297" mass="32157">MPDSSNPPTQSPANSASSAEFSAKVEEKIISYMWYIHVMVRVNAADRLRDRIAEYLEQGTTTTTRAPTSPPYSPPFDLDGINHAGGGGGSSSSSTFGHEGDIAGAASRMDNLVDYLVLRLFSRVMLEALIHTAPIDEHTDGYARVLAGIPAHFRDEFCRRLYRLLFSKYILEWPRGIAVPDPGPGSIADADAAAAAAAAANAGSKTVVSGGRRSSVHIPRDGDNDDKEDEFMFNMDNIMTNEERDDIFDGEKYKHPVNQEPESPGYQSTLGPSSPWPDTPSLGNSPELARAAYFGTS</sequence>
<reference evidence="2 3" key="1">
    <citation type="submission" date="2015-05" db="EMBL/GenBank/DDBJ databases">
        <title>Distinctive expansion of gene families associated with plant cell wall degradation and secondary metabolism in the genomes of grapevine trunk pathogens.</title>
        <authorList>
            <person name="Lawrence D.P."/>
            <person name="Travadon R."/>
            <person name="Rolshausen P.E."/>
            <person name="Baumgartner K."/>
        </authorList>
    </citation>
    <scope>NUCLEOTIDE SEQUENCE [LARGE SCALE GENOMIC DNA]</scope>
    <source>
        <strain evidence="2">DA912</strain>
    </source>
</reference>
<feature type="region of interest" description="Disordered" evidence="1">
    <location>
        <begin position="208"/>
        <end position="228"/>
    </location>
</feature>
<protein>
    <submittedName>
        <fullName evidence="2">Uncharacterized protein</fullName>
    </submittedName>
</protein>
<feature type="region of interest" description="Disordered" evidence="1">
    <location>
        <begin position="59"/>
        <end position="95"/>
    </location>
</feature>
<organism evidence="2 3">
    <name type="scientific">Diaporthe ampelina</name>
    <dbReference type="NCBI Taxonomy" id="1214573"/>
    <lineage>
        <taxon>Eukaryota</taxon>
        <taxon>Fungi</taxon>
        <taxon>Dikarya</taxon>
        <taxon>Ascomycota</taxon>
        <taxon>Pezizomycotina</taxon>
        <taxon>Sordariomycetes</taxon>
        <taxon>Sordariomycetidae</taxon>
        <taxon>Diaporthales</taxon>
        <taxon>Diaporthaceae</taxon>
        <taxon>Diaporthe</taxon>
    </lineage>
</organism>
<feature type="region of interest" description="Disordered" evidence="1">
    <location>
        <begin position="248"/>
        <end position="297"/>
    </location>
</feature>
<evidence type="ECO:0000313" key="2">
    <source>
        <dbReference type="EMBL" id="KKY38190.1"/>
    </source>
</evidence>
<keyword evidence="3" id="KW-1185">Reference proteome</keyword>
<feature type="region of interest" description="Disordered" evidence="1">
    <location>
        <begin position="1"/>
        <end position="20"/>
    </location>
</feature>
<evidence type="ECO:0000313" key="3">
    <source>
        <dbReference type="Proteomes" id="UP000034680"/>
    </source>
</evidence>
<accession>A0A0G2IEN3</accession>
<name>A0A0G2IEN3_9PEZI</name>
<comment type="caution">
    <text evidence="2">The sequence shown here is derived from an EMBL/GenBank/DDBJ whole genome shotgun (WGS) entry which is preliminary data.</text>
</comment>
<dbReference type="Proteomes" id="UP000034680">
    <property type="component" value="Unassembled WGS sequence"/>
</dbReference>
<evidence type="ECO:0000256" key="1">
    <source>
        <dbReference type="SAM" id="MobiDB-lite"/>
    </source>
</evidence>
<dbReference type="OrthoDB" id="5237726at2759"/>
<dbReference type="AlphaFoldDB" id="A0A0G2IEN3"/>
<gene>
    <name evidence="2" type="ORF">UCDDA912_g01778</name>
</gene>